<dbReference type="NCBIfam" id="TIGR03083">
    <property type="entry name" value="maleylpyruvate isomerase family mycothiol-dependent enzyme"/>
    <property type="match status" value="1"/>
</dbReference>
<protein>
    <submittedName>
        <fullName evidence="2">Maleylpyruvate isomerase family mycothiol-dependent enzyme</fullName>
    </submittedName>
</protein>
<dbReference type="Gene3D" id="1.20.120.450">
    <property type="entry name" value="dinb family like domain"/>
    <property type="match status" value="1"/>
</dbReference>
<dbReference type="RefSeq" id="WP_165297864.1">
    <property type="nucleotide sequence ID" value="NZ_JAAKZZ010000048.1"/>
</dbReference>
<reference evidence="2 3" key="1">
    <citation type="submission" date="2020-02" db="EMBL/GenBank/DDBJ databases">
        <title>Whole-genome analyses of novel actinobacteria.</title>
        <authorList>
            <person name="Sahin N."/>
            <person name="Tatar D."/>
        </authorList>
    </citation>
    <scope>NUCLEOTIDE SEQUENCE [LARGE SCALE GENOMIC DNA]</scope>
    <source>
        <strain evidence="2 3">SB3404</strain>
    </source>
</reference>
<sequence length="219" mass="23541">MGRDPGLPCRLLSAERAELMPLLRQAPEEDFARPTACPDWTVRQVLAHCAAALVRIVENRLEPGVFSEASNAADVAERDSWPLTAILDELEYGFTEAGPVIARLEHGRLDTVALGEWVHAGDVRDAWGVPDAYGGPASGDALALLAVAALRRGTPRLCATLTDRPETELWLGAPAEAGPPPARLSCDTPTLVRLYANRPLSGAPYTLTGAREEELRLFG</sequence>
<dbReference type="EMBL" id="JAAKZZ010000048">
    <property type="protein sequence ID" value="NGO68193.1"/>
    <property type="molecule type" value="Genomic_DNA"/>
</dbReference>
<evidence type="ECO:0000259" key="1">
    <source>
        <dbReference type="Pfam" id="PF11716"/>
    </source>
</evidence>
<accession>A0A6G4WT63</accession>
<keyword evidence="3" id="KW-1185">Reference proteome</keyword>
<dbReference type="InterPro" id="IPR024344">
    <property type="entry name" value="MDMPI_metal-binding"/>
</dbReference>
<proteinExistence type="predicted"/>
<dbReference type="GO" id="GO:0016853">
    <property type="term" value="F:isomerase activity"/>
    <property type="evidence" value="ECO:0007669"/>
    <property type="project" value="UniProtKB-KW"/>
</dbReference>
<evidence type="ECO:0000313" key="2">
    <source>
        <dbReference type="EMBL" id="NGO68193.1"/>
    </source>
</evidence>
<keyword evidence="2" id="KW-0670">Pyruvate</keyword>
<keyword evidence="2" id="KW-0413">Isomerase</keyword>
<dbReference type="InterPro" id="IPR017517">
    <property type="entry name" value="Maleyloyr_isom"/>
</dbReference>
<feature type="domain" description="Mycothiol-dependent maleylpyruvate isomerase metal-binding" evidence="1">
    <location>
        <begin position="13"/>
        <end position="97"/>
    </location>
</feature>
<organism evidence="2 3">
    <name type="scientific">Streptomyces boncukensis</name>
    <dbReference type="NCBI Taxonomy" id="2711219"/>
    <lineage>
        <taxon>Bacteria</taxon>
        <taxon>Bacillati</taxon>
        <taxon>Actinomycetota</taxon>
        <taxon>Actinomycetes</taxon>
        <taxon>Kitasatosporales</taxon>
        <taxon>Streptomycetaceae</taxon>
        <taxon>Streptomyces</taxon>
    </lineage>
</organism>
<dbReference type="Proteomes" id="UP000477722">
    <property type="component" value="Unassembled WGS sequence"/>
</dbReference>
<evidence type="ECO:0000313" key="3">
    <source>
        <dbReference type="Proteomes" id="UP000477722"/>
    </source>
</evidence>
<dbReference type="AlphaFoldDB" id="A0A6G4WT63"/>
<name>A0A6G4WT63_9ACTN</name>
<comment type="caution">
    <text evidence="2">The sequence shown here is derived from an EMBL/GenBank/DDBJ whole genome shotgun (WGS) entry which is preliminary data.</text>
</comment>
<dbReference type="SUPFAM" id="SSF109854">
    <property type="entry name" value="DinB/YfiT-like putative metalloenzymes"/>
    <property type="match status" value="1"/>
</dbReference>
<dbReference type="GO" id="GO:0046872">
    <property type="term" value="F:metal ion binding"/>
    <property type="evidence" value="ECO:0007669"/>
    <property type="project" value="InterPro"/>
</dbReference>
<dbReference type="Pfam" id="PF11716">
    <property type="entry name" value="MDMPI_N"/>
    <property type="match status" value="1"/>
</dbReference>
<dbReference type="InterPro" id="IPR034660">
    <property type="entry name" value="DinB/YfiT-like"/>
</dbReference>
<gene>
    <name evidence="2" type="ORF">G5C65_07470</name>
</gene>